<dbReference type="OrthoDB" id="10434776at2759"/>
<gene>
    <name evidence="1" type="ORF">Pfra01_002067000</name>
</gene>
<sequence>MIYKSRPLFSVIGDIIVWDTTISTQSMLLDCGATTVYVSRRWGGEHQLKTAKFHGKNILIKLGDNQIKEAELKIQSVKVQLSGLDEAGV</sequence>
<dbReference type="Proteomes" id="UP001165121">
    <property type="component" value="Unassembled WGS sequence"/>
</dbReference>
<organism evidence="1 2">
    <name type="scientific">Phytophthora fragariaefolia</name>
    <dbReference type="NCBI Taxonomy" id="1490495"/>
    <lineage>
        <taxon>Eukaryota</taxon>
        <taxon>Sar</taxon>
        <taxon>Stramenopiles</taxon>
        <taxon>Oomycota</taxon>
        <taxon>Peronosporomycetes</taxon>
        <taxon>Peronosporales</taxon>
        <taxon>Peronosporaceae</taxon>
        <taxon>Phytophthora</taxon>
    </lineage>
</organism>
<dbReference type="EMBL" id="BSXT01002849">
    <property type="protein sequence ID" value="GMF51257.1"/>
    <property type="molecule type" value="Genomic_DNA"/>
</dbReference>
<evidence type="ECO:0000313" key="2">
    <source>
        <dbReference type="Proteomes" id="UP001165121"/>
    </source>
</evidence>
<evidence type="ECO:0000313" key="1">
    <source>
        <dbReference type="EMBL" id="GMF51257.1"/>
    </source>
</evidence>
<protein>
    <submittedName>
        <fullName evidence="1">Unnamed protein product</fullName>
    </submittedName>
</protein>
<keyword evidence="2" id="KW-1185">Reference proteome</keyword>
<dbReference type="AlphaFoldDB" id="A0A9W7D4M3"/>
<proteinExistence type="predicted"/>
<comment type="caution">
    <text evidence="1">The sequence shown here is derived from an EMBL/GenBank/DDBJ whole genome shotgun (WGS) entry which is preliminary data.</text>
</comment>
<accession>A0A9W7D4M3</accession>
<name>A0A9W7D4M3_9STRA</name>
<reference evidence="1" key="1">
    <citation type="submission" date="2023-04" db="EMBL/GenBank/DDBJ databases">
        <title>Phytophthora fragariaefolia NBRC 109709.</title>
        <authorList>
            <person name="Ichikawa N."/>
            <person name="Sato H."/>
            <person name="Tonouchi N."/>
        </authorList>
    </citation>
    <scope>NUCLEOTIDE SEQUENCE</scope>
    <source>
        <strain evidence="1">NBRC 109709</strain>
    </source>
</reference>